<sequence length="152" mass="16078">MDLSPYRIAVIDDSQTVRAAANVVLARAGATVVEAQDGYDGLAVVVAQRPDLVLVDIMMPRLDGLQLTALLRGHAEFAQLPVLLVSSKDSLFDQARGRLSGADGYLIKPFSAEELLAAVGAALIRPPRAGSEPQRENSADYPVDNPTASPAQ</sequence>
<reference evidence="6 7" key="1">
    <citation type="submission" date="2019-03" db="EMBL/GenBank/DDBJ databases">
        <title>Draft genome of Gammaproteobacteria bacterium LSUCC0057, a member of the SAR92 clade.</title>
        <authorList>
            <person name="Lanclos V.C."/>
            <person name="Doiron C."/>
            <person name="Henson M.W."/>
            <person name="Thrash J.C."/>
        </authorList>
    </citation>
    <scope>NUCLEOTIDE SEQUENCE [LARGE SCALE GENOMIC DNA]</scope>
    <source>
        <strain evidence="6 7">LSUCC0057</strain>
    </source>
</reference>
<evidence type="ECO:0000259" key="5">
    <source>
        <dbReference type="PROSITE" id="PS50110"/>
    </source>
</evidence>
<keyword evidence="1 3" id="KW-0597">Phosphoprotein</keyword>
<evidence type="ECO:0000256" key="4">
    <source>
        <dbReference type="SAM" id="MobiDB-lite"/>
    </source>
</evidence>
<keyword evidence="7" id="KW-1185">Reference proteome</keyword>
<dbReference type="Pfam" id="PF00072">
    <property type="entry name" value="Response_reg"/>
    <property type="match status" value="1"/>
</dbReference>
<proteinExistence type="predicted"/>
<evidence type="ECO:0000256" key="3">
    <source>
        <dbReference type="PROSITE-ProRule" id="PRU00169"/>
    </source>
</evidence>
<dbReference type="PROSITE" id="PS50110">
    <property type="entry name" value="RESPONSE_REGULATORY"/>
    <property type="match status" value="1"/>
</dbReference>
<evidence type="ECO:0000256" key="1">
    <source>
        <dbReference type="ARBA" id="ARBA00022553"/>
    </source>
</evidence>
<dbReference type="SMART" id="SM00448">
    <property type="entry name" value="REC"/>
    <property type="match status" value="1"/>
</dbReference>
<dbReference type="EMBL" id="SPIA01000002">
    <property type="protein sequence ID" value="TFH68016.1"/>
    <property type="molecule type" value="Genomic_DNA"/>
</dbReference>
<dbReference type="OrthoDB" id="9800897at2"/>
<organism evidence="6 7">
    <name type="scientific">Gammaproteobacteria bacterium LSUCC0057</name>
    <dbReference type="NCBI Taxonomy" id="2559237"/>
    <lineage>
        <taxon>Bacteria</taxon>
        <taxon>Pseudomonadati</taxon>
        <taxon>Pseudomonadota</taxon>
        <taxon>Gammaproteobacteria</taxon>
        <taxon>Cellvibrionales</taxon>
        <taxon>Porticoccaceae</taxon>
        <taxon>SAR92 clade</taxon>
    </lineage>
</organism>
<keyword evidence="2" id="KW-0902">Two-component regulatory system</keyword>
<dbReference type="InterPro" id="IPR011006">
    <property type="entry name" value="CheY-like_superfamily"/>
</dbReference>
<dbReference type="AlphaFoldDB" id="A0A4Y8UGS0"/>
<evidence type="ECO:0000313" key="6">
    <source>
        <dbReference type="EMBL" id="TFH68016.1"/>
    </source>
</evidence>
<dbReference type="InterPro" id="IPR001789">
    <property type="entry name" value="Sig_transdc_resp-reg_receiver"/>
</dbReference>
<protein>
    <submittedName>
        <fullName evidence="6">Response regulator</fullName>
    </submittedName>
</protein>
<evidence type="ECO:0000256" key="2">
    <source>
        <dbReference type="ARBA" id="ARBA00023012"/>
    </source>
</evidence>
<dbReference type="InterPro" id="IPR050595">
    <property type="entry name" value="Bact_response_regulator"/>
</dbReference>
<dbReference type="Gene3D" id="3.40.50.2300">
    <property type="match status" value="1"/>
</dbReference>
<accession>A0A4Y8UGS0</accession>
<comment type="caution">
    <text evidence="6">The sequence shown here is derived from an EMBL/GenBank/DDBJ whole genome shotgun (WGS) entry which is preliminary data.</text>
</comment>
<dbReference type="SUPFAM" id="SSF52172">
    <property type="entry name" value="CheY-like"/>
    <property type="match status" value="1"/>
</dbReference>
<dbReference type="GO" id="GO:0000160">
    <property type="term" value="P:phosphorelay signal transduction system"/>
    <property type="evidence" value="ECO:0007669"/>
    <property type="project" value="UniProtKB-KW"/>
</dbReference>
<gene>
    <name evidence="6" type="ORF">E3W66_07165</name>
</gene>
<dbReference type="PANTHER" id="PTHR44591">
    <property type="entry name" value="STRESS RESPONSE REGULATOR PROTEIN 1"/>
    <property type="match status" value="1"/>
</dbReference>
<feature type="region of interest" description="Disordered" evidence="4">
    <location>
        <begin position="127"/>
        <end position="152"/>
    </location>
</feature>
<feature type="domain" description="Response regulatory" evidence="5">
    <location>
        <begin position="7"/>
        <end position="123"/>
    </location>
</feature>
<name>A0A4Y8UGS0_9GAMM</name>
<feature type="modified residue" description="4-aspartylphosphate" evidence="3">
    <location>
        <position position="56"/>
    </location>
</feature>
<dbReference type="Proteomes" id="UP000298133">
    <property type="component" value="Unassembled WGS sequence"/>
</dbReference>
<dbReference type="PANTHER" id="PTHR44591:SF14">
    <property type="entry name" value="PROTEIN PILG"/>
    <property type="match status" value="1"/>
</dbReference>
<evidence type="ECO:0000313" key="7">
    <source>
        <dbReference type="Proteomes" id="UP000298133"/>
    </source>
</evidence>